<evidence type="ECO:0000313" key="2">
    <source>
        <dbReference type="Proteomes" id="UP001524383"/>
    </source>
</evidence>
<evidence type="ECO:0000313" key="1">
    <source>
        <dbReference type="EMBL" id="MCQ1538763.1"/>
    </source>
</evidence>
<dbReference type="EMBL" id="VOTZ01000013">
    <property type="protein sequence ID" value="MCQ1538763.1"/>
    <property type="molecule type" value="Genomic_DNA"/>
</dbReference>
<dbReference type="AlphaFoldDB" id="A0ABD4TLB8"/>
<reference evidence="1 2" key="1">
    <citation type="submission" date="2019-08" db="EMBL/GenBank/DDBJ databases">
        <authorList>
            <person name="Chen S.-C."/>
            <person name="Lai M.-C."/>
            <person name="You Y.-T."/>
        </authorList>
    </citation>
    <scope>NUCLEOTIDE SEQUENCE [LARGE SCALE GENOMIC DNA]</scope>
    <source>
        <strain evidence="1 2">P2F9704a</strain>
    </source>
</reference>
<comment type="caution">
    <text evidence="1">The sequence shown here is derived from an EMBL/GenBank/DDBJ whole genome shotgun (WGS) entry which is preliminary data.</text>
</comment>
<organism evidence="1 2">
    <name type="scientific">Methanocalculus taiwanensis</name>
    <dbReference type="NCBI Taxonomy" id="106207"/>
    <lineage>
        <taxon>Archaea</taxon>
        <taxon>Methanobacteriati</taxon>
        <taxon>Methanobacteriota</taxon>
        <taxon>Stenosarchaea group</taxon>
        <taxon>Methanomicrobia</taxon>
        <taxon>Methanomicrobiales</taxon>
        <taxon>Methanocalculaceae</taxon>
        <taxon>Methanocalculus</taxon>
    </lineage>
</organism>
<sequence length="66" mass="7536">MGLFNWLCSVFGSEQGDVGDPSPRRYRTCDYCGRGSLGPYTDREWDARGRICEECEYAEMADGTLW</sequence>
<dbReference type="RefSeq" id="WP_255332713.1">
    <property type="nucleotide sequence ID" value="NZ_VOTZ01000013.1"/>
</dbReference>
<keyword evidence="2" id="KW-1185">Reference proteome</keyword>
<accession>A0ABD4TLB8</accession>
<proteinExistence type="predicted"/>
<name>A0ABD4TLB8_9EURY</name>
<dbReference type="Proteomes" id="UP001524383">
    <property type="component" value="Unassembled WGS sequence"/>
</dbReference>
<evidence type="ECO:0008006" key="3">
    <source>
        <dbReference type="Google" id="ProtNLM"/>
    </source>
</evidence>
<protein>
    <recommendedName>
        <fullName evidence="3">GATA-type domain-containing protein</fullName>
    </recommendedName>
</protein>
<gene>
    <name evidence="1" type="ORF">FTO68_07170</name>
</gene>